<organism evidence="1 2">
    <name type="scientific">Coemansia brasiliensis</name>
    <dbReference type="NCBI Taxonomy" id="2650707"/>
    <lineage>
        <taxon>Eukaryota</taxon>
        <taxon>Fungi</taxon>
        <taxon>Fungi incertae sedis</taxon>
        <taxon>Zoopagomycota</taxon>
        <taxon>Kickxellomycotina</taxon>
        <taxon>Kickxellomycetes</taxon>
        <taxon>Kickxellales</taxon>
        <taxon>Kickxellaceae</taxon>
        <taxon>Coemansia</taxon>
    </lineage>
</organism>
<protein>
    <submittedName>
        <fullName evidence="1">Uncharacterized protein</fullName>
    </submittedName>
</protein>
<dbReference type="Proteomes" id="UP001139887">
    <property type="component" value="Unassembled WGS sequence"/>
</dbReference>
<dbReference type="OrthoDB" id="5571005at2759"/>
<name>A0A9W8IDC7_9FUNG</name>
<gene>
    <name evidence="1" type="ORF">IWW36_001708</name>
</gene>
<keyword evidence="2" id="KW-1185">Reference proteome</keyword>
<sequence>MGNGMYCDVEPYCCELSEEEKLYAESRKTLEYLKAAHRRLNVLMKRLAHFKRNPLGGAMCKDVEASIYQQTLLIRRCHEELNAMVEQYNHMGDEDDSTQTSTRDDWEEVMQMAKMPVDMAAMPAQWPHQSSSASSCNTLPKATHTPPISGATASVGLAVEKQKTFPWQMTPPIEEVVELRHKLRVLEQSPLFTDTCPKQPHKMASVLATGQRSPYSLP</sequence>
<reference evidence="1" key="1">
    <citation type="submission" date="2022-07" db="EMBL/GenBank/DDBJ databases">
        <title>Phylogenomic reconstructions and comparative analyses of Kickxellomycotina fungi.</title>
        <authorList>
            <person name="Reynolds N.K."/>
            <person name="Stajich J.E."/>
            <person name="Barry K."/>
            <person name="Grigoriev I.V."/>
            <person name="Crous P."/>
            <person name="Smith M.E."/>
        </authorList>
    </citation>
    <scope>NUCLEOTIDE SEQUENCE</scope>
    <source>
        <strain evidence="1">NRRL 1566</strain>
    </source>
</reference>
<proteinExistence type="predicted"/>
<dbReference type="EMBL" id="JANBUW010000026">
    <property type="protein sequence ID" value="KAJ2850664.1"/>
    <property type="molecule type" value="Genomic_DNA"/>
</dbReference>
<evidence type="ECO:0000313" key="2">
    <source>
        <dbReference type="Proteomes" id="UP001139887"/>
    </source>
</evidence>
<evidence type="ECO:0000313" key="1">
    <source>
        <dbReference type="EMBL" id="KAJ2850664.1"/>
    </source>
</evidence>
<accession>A0A9W8IDC7</accession>
<dbReference type="AlphaFoldDB" id="A0A9W8IDC7"/>
<comment type="caution">
    <text evidence="1">The sequence shown here is derived from an EMBL/GenBank/DDBJ whole genome shotgun (WGS) entry which is preliminary data.</text>
</comment>